<dbReference type="InterPro" id="IPR011992">
    <property type="entry name" value="EF-hand-dom_pair"/>
</dbReference>
<dbReference type="PROSITE" id="PS00018">
    <property type="entry name" value="EF_HAND_1"/>
    <property type="match status" value="1"/>
</dbReference>
<dbReference type="AlphaFoldDB" id="A0A6G0XAA0"/>
<dbReference type="GO" id="GO:0005509">
    <property type="term" value="F:calcium ion binding"/>
    <property type="evidence" value="ECO:0007669"/>
    <property type="project" value="InterPro"/>
</dbReference>
<protein>
    <recommendedName>
        <fullName evidence="3">EF-hand domain-containing protein</fullName>
    </recommendedName>
</protein>
<dbReference type="EMBL" id="VJMJ01000085">
    <property type="protein sequence ID" value="KAF0737033.1"/>
    <property type="molecule type" value="Genomic_DNA"/>
</dbReference>
<feature type="domain" description="EF-hand" evidence="3">
    <location>
        <begin position="803"/>
        <end position="838"/>
    </location>
</feature>
<keyword evidence="1" id="KW-0106">Calcium</keyword>
<dbReference type="Proteomes" id="UP000481153">
    <property type="component" value="Unassembled WGS sequence"/>
</dbReference>
<reference evidence="4 5" key="1">
    <citation type="submission" date="2019-07" db="EMBL/GenBank/DDBJ databases">
        <title>Genomics analysis of Aphanomyces spp. identifies a new class of oomycete effector associated with host adaptation.</title>
        <authorList>
            <person name="Gaulin E."/>
        </authorList>
    </citation>
    <scope>NUCLEOTIDE SEQUENCE [LARGE SCALE GENOMIC DNA]</scope>
    <source>
        <strain evidence="4 5">ATCC 201684</strain>
    </source>
</reference>
<dbReference type="SMART" id="SM00054">
    <property type="entry name" value="EFh"/>
    <property type="match status" value="1"/>
</dbReference>
<dbReference type="InterPro" id="IPR018247">
    <property type="entry name" value="EF_Hand_1_Ca_BS"/>
</dbReference>
<name>A0A6G0XAA0_9STRA</name>
<evidence type="ECO:0000313" key="4">
    <source>
        <dbReference type="EMBL" id="KAF0737033.1"/>
    </source>
</evidence>
<accession>A0A6G0XAA0</accession>
<feature type="region of interest" description="Disordered" evidence="2">
    <location>
        <begin position="116"/>
        <end position="146"/>
    </location>
</feature>
<dbReference type="PROSITE" id="PS50222">
    <property type="entry name" value="EF_HAND_2"/>
    <property type="match status" value="1"/>
</dbReference>
<sequence length="926" mass="105140">MEGNRNEEDAAPASTPKRPVLRRHSTTKHLPSTDEAHLGWNDDENRRTRQLETSKEEFVLEFYNPHVMSNGNPSTQPSLVNTMRKTQLLLDRIGSPNRERRPSVLSFVDPLQGMTRQELKRSNLLRPVQQLPSSPSSPSKKQNRGETQRCRQCNSAHIVLVPVCKYCKKLDVLGSDMTALKRFGYSLLDKNPPILPSQLIDELVAYLHEHPMTSKSTPSLTKGQPAAVETKSVVSIDEVSRLVDESHQPIKLSSREALLELKQFRSKPSGHATLSHATKATLVRCILHAFAQSLGESVVWSKEERWDHQDLCLEMLKTLSMDDVSDIMRAYNAWKHVDEIAKMHQYDNDEAQVLWGRSTLPATPSSNSIVSSNGADQVVPDVHSFQLLRRKAIRSSVSPEKIRKMIEQKTTTSPWSFNASPTRSSEKADEEVSLLHERHEAEQEEQFKLVLLNAERFKTISSDGMFSLDNTTFLMQSLASRDLATVLLYDKQTQEMFLLGDEAERESLLHLSAIGRVDAVSAWIAKTIDCRNLLIAATTAKGQLLSSDERRLLLALDDEDARYHLQLWKHWQHLPAGTLPVPNLAFLQLNTMGRRRADREELFRVPRLWLKVVKVRDNSIQPMPLKLIRPLLLTIYLAAFKQRVDSCDFVEFVLAHIALTYGGQLKPRLQGFITALEQYYIKDTWIFAFCRFCGIADSLPSDCFMFYLSAVQSLQFAVPNRSQVADYFIPTDLFHPLFIKKAVMALRAIGTDANIDEAKWFGALQECRVVCPRRGAVGRPLYVVGLAAFMEVVLDMWLANRKAMEDEMRRLFKQFDTDKSQSLSYDEFKAFIVHCTKDLKGKVHVVDEKHIVKLYGKCLMHSDESEITIDSFVLGGLDNPMIMAMCGFSVPPTKTSAVDIVALQLIMRAMRAYIKRTRRAKTTNDS</sequence>
<dbReference type="VEuPathDB" id="FungiDB:AeMF1_001894"/>
<evidence type="ECO:0000313" key="5">
    <source>
        <dbReference type="Proteomes" id="UP000481153"/>
    </source>
</evidence>
<evidence type="ECO:0000256" key="2">
    <source>
        <dbReference type="SAM" id="MobiDB-lite"/>
    </source>
</evidence>
<proteinExistence type="predicted"/>
<comment type="caution">
    <text evidence="4">The sequence shown here is derived from an EMBL/GenBank/DDBJ whole genome shotgun (WGS) entry which is preliminary data.</text>
</comment>
<feature type="region of interest" description="Disordered" evidence="2">
    <location>
        <begin position="1"/>
        <end position="45"/>
    </location>
</feature>
<evidence type="ECO:0000256" key="1">
    <source>
        <dbReference type="ARBA" id="ARBA00022837"/>
    </source>
</evidence>
<gene>
    <name evidence="4" type="ORF">Ae201684_006843</name>
</gene>
<keyword evidence="5" id="KW-1185">Reference proteome</keyword>
<evidence type="ECO:0000259" key="3">
    <source>
        <dbReference type="PROSITE" id="PS50222"/>
    </source>
</evidence>
<dbReference type="Gene3D" id="1.10.238.10">
    <property type="entry name" value="EF-hand"/>
    <property type="match status" value="1"/>
</dbReference>
<dbReference type="InterPro" id="IPR002048">
    <property type="entry name" value="EF_hand_dom"/>
</dbReference>
<dbReference type="SUPFAM" id="SSF47473">
    <property type="entry name" value="EF-hand"/>
    <property type="match status" value="1"/>
</dbReference>
<organism evidence="4 5">
    <name type="scientific">Aphanomyces euteiches</name>
    <dbReference type="NCBI Taxonomy" id="100861"/>
    <lineage>
        <taxon>Eukaryota</taxon>
        <taxon>Sar</taxon>
        <taxon>Stramenopiles</taxon>
        <taxon>Oomycota</taxon>
        <taxon>Saprolegniomycetes</taxon>
        <taxon>Saprolegniales</taxon>
        <taxon>Verrucalvaceae</taxon>
        <taxon>Aphanomyces</taxon>
    </lineage>
</organism>